<dbReference type="Proteomes" id="UP000464214">
    <property type="component" value="Chromosome"/>
</dbReference>
<feature type="chain" id="PRO_5026828560" description="Lipoprotein" evidence="1">
    <location>
        <begin position="20"/>
        <end position="206"/>
    </location>
</feature>
<keyword evidence="1" id="KW-0732">Signal</keyword>
<gene>
    <name evidence="2" type="ORF">GU926_05285</name>
</gene>
<proteinExistence type="predicted"/>
<dbReference type="EMBL" id="CP047897">
    <property type="protein sequence ID" value="QHL86881.1"/>
    <property type="molecule type" value="Genomic_DNA"/>
</dbReference>
<sequence length="206" mass="23833">MKIISLVLFVIALCLTSCGDATKGVFTNYEEKKSEIDSLASYFNKIKPKELVLFIRFNSDDNIDFKLDQKNYHDKTTWYTEAIFDDYGQFHRFDIDLDNKELEDAFKIVNLDKEKIEKLRTYLDKANCNSISNSFSIPDKLKIDYSSIGYPTNDLYGLEYLIFDTIPEQAIIDEIVKGCNFKKINKRILVQYGGPAFGSDCFPDKK</sequence>
<feature type="signal peptide" evidence="1">
    <location>
        <begin position="1"/>
        <end position="19"/>
    </location>
</feature>
<reference evidence="2 3" key="1">
    <citation type="submission" date="2020-01" db="EMBL/GenBank/DDBJ databases">
        <authorList>
            <person name="Kim M."/>
        </authorList>
    </citation>
    <scope>NUCLEOTIDE SEQUENCE [LARGE SCALE GENOMIC DNA]</scope>
    <source>
        <strain evidence="2 3">BT10</strain>
    </source>
</reference>
<dbReference type="AlphaFoldDB" id="A0A6P1NYL9"/>
<protein>
    <recommendedName>
        <fullName evidence="4">Lipoprotein</fullName>
    </recommendedName>
</protein>
<evidence type="ECO:0000256" key="1">
    <source>
        <dbReference type="SAM" id="SignalP"/>
    </source>
</evidence>
<keyword evidence="3" id="KW-1185">Reference proteome</keyword>
<evidence type="ECO:0000313" key="3">
    <source>
        <dbReference type="Proteomes" id="UP000464214"/>
    </source>
</evidence>
<accession>A0A6P1NYL9</accession>
<evidence type="ECO:0008006" key="4">
    <source>
        <dbReference type="Google" id="ProtNLM"/>
    </source>
</evidence>
<dbReference type="RefSeq" id="WP_160689713.1">
    <property type="nucleotide sequence ID" value="NZ_CP047897.1"/>
</dbReference>
<name>A0A6P1NYL9_9BACT</name>
<evidence type="ECO:0000313" key="2">
    <source>
        <dbReference type="EMBL" id="QHL86881.1"/>
    </source>
</evidence>
<organism evidence="2 3">
    <name type="scientific">Nibribacter ruber</name>
    <dbReference type="NCBI Taxonomy" id="2698458"/>
    <lineage>
        <taxon>Bacteria</taxon>
        <taxon>Pseudomonadati</taxon>
        <taxon>Bacteroidota</taxon>
        <taxon>Cytophagia</taxon>
        <taxon>Cytophagales</taxon>
        <taxon>Hymenobacteraceae</taxon>
        <taxon>Nibribacter</taxon>
    </lineage>
</organism>
<dbReference type="KEGG" id="nib:GU926_05285"/>